<proteinExistence type="predicted"/>
<accession>G8TL75</accession>
<sequence>MSGLSFIKYNRPKNHIKLAVEASTDIGVGH</sequence>
<dbReference type="AlphaFoldDB" id="G8TL75"/>
<name>G8TL75_NIAKG</name>
<protein>
    <submittedName>
        <fullName evidence="1">Uncharacterized protein</fullName>
    </submittedName>
</protein>
<dbReference type="Proteomes" id="UP000005438">
    <property type="component" value="Chromosome"/>
</dbReference>
<evidence type="ECO:0000313" key="2">
    <source>
        <dbReference type="Proteomes" id="UP000005438"/>
    </source>
</evidence>
<dbReference type="HOGENOM" id="CLU_3404526_0_0_10"/>
<gene>
    <name evidence="1" type="ordered locus">Niako_5684</name>
</gene>
<reference evidence="1 2" key="1">
    <citation type="submission" date="2011-12" db="EMBL/GenBank/DDBJ databases">
        <title>The complete genome of Niastella koreensis GR20-10.</title>
        <authorList>
            <consortium name="US DOE Joint Genome Institute (JGI-PGF)"/>
            <person name="Lucas S."/>
            <person name="Han J."/>
            <person name="Lapidus A."/>
            <person name="Bruce D."/>
            <person name="Goodwin L."/>
            <person name="Pitluck S."/>
            <person name="Peters L."/>
            <person name="Kyrpides N."/>
            <person name="Mavromatis K."/>
            <person name="Ivanova N."/>
            <person name="Mikhailova N."/>
            <person name="Davenport K."/>
            <person name="Saunders E."/>
            <person name="Detter J.C."/>
            <person name="Tapia R."/>
            <person name="Han C."/>
            <person name="Land M."/>
            <person name="Hauser L."/>
            <person name="Markowitz V."/>
            <person name="Cheng J.-F."/>
            <person name="Hugenholtz P."/>
            <person name="Woyke T."/>
            <person name="Wu D."/>
            <person name="Tindall B."/>
            <person name="Pomrenke H."/>
            <person name="Brambilla E."/>
            <person name="Klenk H.-P."/>
            <person name="Eisen J.A."/>
        </authorList>
    </citation>
    <scope>NUCLEOTIDE SEQUENCE [LARGE SCALE GENOMIC DNA]</scope>
    <source>
        <strain evidence="2">DSM 17620 / KACC 11465 / NBRC 106392 / GR20-10</strain>
    </source>
</reference>
<dbReference type="KEGG" id="nko:Niako_5684"/>
<dbReference type="EMBL" id="CP003178">
    <property type="protein sequence ID" value="AEW01916.1"/>
    <property type="molecule type" value="Genomic_DNA"/>
</dbReference>
<organism evidence="1 2">
    <name type="scientific">Niastella koreensis (strain DSM 17620 / KACC 11465 / NBRC 106392 / GR20-10)</name>
    <dbReference type="NCBI Taxonomy" id="700598"/>
    <lineage>
        <taxon>Bacteria</taxon>
        <taxon>Pseudomonadati</taxon>
        <taxon>Bacteroidota</taxon>
        <taxon>Chitinophagia</taxon>
        <taxon>Chitinophagales</taxon>
        <taxon>Chitinophagaceae</taxon>
        <taxon>Niastella</taxon>
    </lineage>
</organism>
<evidence type="ECO:0000313" key="1">
    <source>
        <dbReference type="EMBL" id="AEW01916.1"/>
    </source>
</evidence>